<dbReference type="InterPro" id="IPR000873">
    <property type="entry name" value="AMP-dep_synth/lig_dom"/>
</dbReference>
<dbReference type="GO" id="GO:0003824">
    <property type="term" value="F:catalytic activity"/>
    <property type="evidence" value="ECO:0007669"/>
    <property type="project" value="InterPro"/>
</dbReference>
<dbReference type="AlphaFoldDB" id="A0A6J3LU34"/>
<reference evidence="6" key="3">
    <citation type="submission" date="2025-08" db="UniProtKB">
        <authorList>
            <consortium name="RefSeq"/>
        </authorList>
    </citation>
    <scope>IDENTIFICATION</scope>
    <source>
        <strain evidence="6">CBS 342.82</strain>
    </source>
</reference>
<feature type="domain" description="AMP-dependent synthetase/ligase" evidence="3">
    <location>
        <begin position="98"/>
        <end position="257"/>
    </location>
</feature>
<dbReference type="GO" id="GO:0005737">
    <property type="term" value="C:cytoplasm"/>
    <property type="evidence" value="ECO:0007669"/>
    <property type="project" value="TreeGrafter"/>
</dbReference>
<evidence type="ECO:0000313" key="5">
    <source>
        <dbReference type="Proteomes" id="UP000504637"/>
    </source>
</evidence>
<sequence>MKRESLSSCSALTQRQRGDDDWIKQWNSTPQQLDDRTIHDCISQVASQSPERIAIEAHDGRFTRGQLQQQAEAMALRLLQAGVVPNGVIAIVMDKSQWYASYSFVVSILDMISTLLVGGIVCIPGTYERANDLDGAIRRFAPDYLCVTPSVAKLLEPENFPSLKTLSLVGEPIPNALVQKWLGATQTRLLNGYGQSEACSMNSVAELTRDPRSHSSIGRSTWLRYWVVDPSDHDRLMPIGAVGELVVEGRSIALGYHDEPEKTAKAFIKMPRWSDDFNIPKDHRCFSPRSNESSARKAGFELSTANIMSGLTLLDASHQRRQNHLELEEHPDQEHLRHQGDVKLYPLTDFQVAYSPTAEHKFRVWEYRISLRGDFGLDRLRTALESLIRGTESLHTSIVEDATGTLKQEILPVESEVWKGRIREESNTSGHNFLTTPVLFLMPDQVDASARELTFSIHIGHIIFDGISWDLILKDIASAYAHDGVISTRPSFTGYLQSRLLQRSPESFEYWRNLLQGSSPSPCIPLKSPSARPDPNNIEPFSDEHIFDRILNISSDETQLHYPASVVCQVAWAITLSCVTRHPDVIFGYLFHGRDENITASEQIIGCCTTIVPARIQLDETMTSVSLLDHVQKQVHSSSIHSHLGSHTIAQSCTDWPRSEEWYYHRFALLHQNVPEPVSLPVGDLGYMHIKNVTTNRRYPSEFHITTVAAGSNILLFKLRVRKDLYRHEDGSAVADAFSLAVKMVVAGTSTVGQIRDALLTKHPIPRMWVEPLISH</sequence>
<dbReference type="GO" id="GO:0044550">
    <property type="term" value="P:secondary metabolite biosynthetic process"/>
    <property type="evidence" value="ECO:0007669"/>
    <property type="project" value="TreeGrafter"/>
</dbReference>
<name>A0A6J3LU34_9PEZI</name>
<dbReference type="Gene3D" id="3.30.559.30">
    <property type="entry name" value="Nonribosomal peptide synthetase, condensation domain"/>
    <property type="match status" value="1"/>
</dbReference>
<protein>
    <submittedName>
        <fullName evidence="6">Acetyl-CoA synthetase-like protein</fullName>
    </submittedName>
</protein>
<dbReference type="Pfam" id="PF00501">
    <property type="entry name" value="AMP-binding"/>
    <property type="match status" value="1"/>
</dbReference>
<dbReference type="GO" id="GO:0043041">
    <property type="term" value="P:amino acid activation for nonribosomal peptide biosynthetic process"/>
    <property type="evidence" value="ECO:0007669"/>
    <property type="project" value="TreeGrafter"/>
</dbReference>
<accession>A0A6J3LU34</accession>
<dbReference type="InterPro" id="IPR042099">
    <property type="entry name" value="ANL_N_sf"/>
</dbReference>
<dbReference type="PANTHER" id="PTHR45527">
    <property type="entry name" value="NONRIBOSOMAL PEPTIDE SYNTHETASE"/>
    <property type="match status" value="1"/>
</dbReference>
<dbReference type="Gene3D" id="3.30.559.10">
    <property type="entry name" value="Chloramphenicol acetyltransferase-like domain"/>
    <property type="match status" value="1"/>
</dbReference>
<dbReference type="GO" id="GO:0031177">
    <property type="term" value="F:phosphopantetheine binding"/>
    <property type="evidence" value="ECO:0007669"/>
    <property type="project" value="TreeGrafter"/>
</dbReference>
<keyword evidence="2" id="KW-0597">Phosphoprotein</keyword>
<keyword evidence="1" id="KW-0596">Phosphopantetheine</keyword>
<reference evidence="6" key="2">
    <citation type="submission" date="2020-04" db="EMBL/GenBank/DDBJ databases">
        <authorList>
            <consortium name="NCBI Genome Project"/>
        </authorList>
    </citation>
    <scope>NUCLEOTIDE SEQUENCE</scope>
    <source>
        <strain evidence="6">CBS 342.82</strain>
    </source>
</reference>
<keyword evidence="5" id="KW-1185">Reference proteome</keyword>
<evidence type="ECO:0000313" key="6">
    <source>
        <dbReference type="RefSeq" id="XP_033456331.1"/>
    </source>
</evidence>
<dbReference type="RefSeq" id="XP_033456331.1">
    <property type="nucleotide sequence ID" value="XM_033601899.1"/>
</dbReference>
<evidence type="ECO:0000259" key="4">
    <source>
        <dbReference type="Pfam" id="PF00668"/>
    </source>
</evidence>
<dbReference type="PANTHER" id="PTHR45527:SF1">
    <property type="entry name" value="FATTY ACID SYNTHASE"/>
    <property type="match status" value="1"/>
</dbReference>
<dbReference type="InterPro" id="IPR023213">
    <property type="entry name" value="CAT-like_dom_sf"/>
</dbReference>
<evidence type="ECO:0000259" key="3">
    <source>
        <dbReference type="Pfam" id="PF00501"/>
    </source>
</evidence>
<evidence type="ECO:0000256" key="2">
    <source>
        <dbReference type="ARBA" id="ARBA00022553"/>
    </source>
</evidence>
<dbReference type="Pfam" id="PF00668">
    <property type="entry name" value="Condensation"/>
    <property type="match status" value="1"/>
</dbReference>
<organism evidence="6">
    <name type="scientific">Dissoconium aciculare CBS 342.82</name>
    <dbReference type="NCBI Taxonomy" id="1314786"/>
    <lineage>
        <taxon>Eukaryota</taxon>
        <taxon>Fungi</taxon>
        <taxon>Dikarya</taxon>
        <taxon>Ascomycota</taxon>
        <taxon>Pezizomycotina</taxon>
        <taxon>Dothideomycetes</taxon>
        <taxon>Dothideomycetidae</taxon>
        <taxon>Mycosphaerellales</taxon>
        <taxon>Dissoconiaceae</taxon>
        <taxon>Dissoconium</taxon>
    </lineage>
</organism>
<dbReference type="Gene3D" id="3.40.50.12780">
    <property type="entry name" value="N-terminal domain of ligase-like"/>
    <property type="match status" value="2"/>
</dbReference>
<dbReference type="SUPFAM" id="SSF52777">
    <property type="entry name" value="CoA-dependent acyltransferases"/>
    <property type="match status" value="2"/>
</dbReference>
<gene>
    <name evidence="6" type="ORF">K489DRAFT_326383</name>
</gene>
<dbReference type="SUPFAM" id="SSF56801">
    <property type="entry name" value="Acetyl-CoA synthetase-like"/>
    <property type="match status" value="1"/>
</dbReference>
<dbReference type="GeneID" id="54359699"/>
<dbReference type="Proteomes" id="UP000504637">
    <property type="component" value="Unplaced"/>
</dbReference>
<proteinExistence type="predicted"/>
<dbReference type="InterPro" id="IPR001242">
    <property type="entry name" value="Condensation_dom"/>
</dbReference>
<reference evidence="6" key="1">
    <citation type="submission" date="2020-01" db="EMBL/GenBank/DDBJ databases">
        <authorList>
            <consortium name="DOE Joint Genome Institute"/>
            <person name="Haridas S."/>
            <person name="Albert R."/>
            <person name="Binder M."/>
            <person name="Bloem J."/>
            <person name="Labutti K."/>
            <person name="Salamov A."/>
            <person name="Andreopoulos B."/>
            <person name="Baker S.E."/>
            <person name="Barry K."/>
            <person name="Bills G."/>
            <person name="Bluhm B.H."/>
            <person name="Cannon C."/>
            <person name="Castanera R."/>
            <person name="Culley D.E."/>
            <person name="Daum C."/>
            <person name="Ezra D."/>
            <person name="Gonzalez J.B."/>
            <person name="Henrissat B."/>
            <person name="Kuo A."/>
            <person name="Liang C."/>
            <person name="Lipzen A."/>
            <person name="Lutzoni F."/>
            <person name="Magnuson J."/>
            <person name="Mondo S."/>
            <person name="Nolan M."/>
            <person name="Ohm R."/>
            <person name="Pangilinan J."/>
            <person name="Park H.-J."/>
            <person name="Ramirez L."/>
            <person name="Alfaro M."/>
            <person name="Sun H."/>
            <person name="Tritt A."/>
            <person name="Yoshinaga Y."/>
            <person name="Zwiers L.-H."/>
            <person name="Turgeon B.G."/>
            <person name="Goodwin S.B."/>
            <person name="Spatafora J.W."/>
            <person name="Crous P.W."/>
            <person name="Grigoriev I.V."/>
        </authorList>
    </citation>
    <scope>NUCLEOTIDE SEQUENCE</scope>
    <source>
        <strain evidence="6">CBS 342.82</strain>
    </source>
</reference>
<feature type="domain" description="Condensation" evidence="4">
    <location>
        <begin position="345"/>
        <end position="750"/>
    </location>
</feature>
<dbReference type="OrthoDB" id="416786at2759"/>
<evidence type="ECO:0000256" key="1">
    <source>
        <dbReference type="ARBA" id="ARBA00022450"/>
    </source>
</evidence>